<dbReference type="PANTHER" id="PTHR34407:SF1">
    <property type="entry name" value="SGNH HYDROLASE-TYPE ESTERASE DOMAIN-CONTAINING PROTEIN"/>
    <property type="match status" value="1"/>
</dbReference>
<sequence>MNSWSVGAAWRQLQRFGVLLVLAQTWSLFATSERPPPHLAFWDDESLLAGSVVHNPGQFRPLLAKLEAGQPITVLAWGSSVTSFQGGCYSEAGIRLQELNGDDPQRCDRFTEPTLLENTPYPRNETYPWTGWGTIWMRWINETWPHPDHAFVNYGRGGCPLHCFTEAGCFMDRMPNPVDLVLVENLGGIAEAAVLERLFLMVLHRTNMTQPPGAPRPAILVINTNNIIVDQEDKYWVHCIVHRTCATECANDFQHNLYGNFWPGNRDEAHAEEAESFALASYYGADAVSLNHALHGLMRDGLLPSGGVGACERLALLYNDIIHLRQLGMWLLADLLRSVLQRARAHVRAHPDGRPPSTPPRPMARVGGILFRQKCYMLGSVSGPRFEHLMDVARVPPEYLEVLPGSSGWRFVRHDLDQTHRRKPGIVAHTPGSTLRFRANVTLPSLTHGGELPRHVSAVVTYLASFTKRGKAQVTCLSGCACQPQVIDSYHGYPWSTAELHRFDLASPTPACEMEMMLLQETSSGGHAFKLLGVGFAA</sequence>
<proteinExistence type="predicted"/>
<keyword evidence="1" id="KW-0732">Signal</keyword>
<evidence type="ECO:0000313" key="2">
    <source>
        <dbReference type="EMBL" id="KAG2493262.1"/>
    </source>
</evidence>
<evidence type="ECO:0000313" key="3">
    <source>
        <dbReference type="Proteomes" id="UP000612055"/>
    </source>
</evidence>
<keyword evidence="3" id="KW-1185">Reference proteome</keyword>
<gene>
    <name evidence="2" type="ORF">HYH03_008399</name>
</gene>
<dbReference type="AlphaFoldDB" id="A0A835XY68"/>
<dbReference type="OrthoDB" id="544608at2759"/>
<comment type="caution">
    <text evidence="2">The sequence shown here is derived from an EMBL/GenBank/DDBJ whole genome shotgun (WGS) entry which is preliminary data.</text>
</comment>
<dbReference type="PANTHER" id="PTHR34407">
    <property type="entry name" value="EXPRESSED PROTEIN"/>
    <property type="match status" value="1"/>
</dbReference>
<accession>A0A835XY68</accession>
<feature type="signal peptide" evidence="1">
    <location>
        <begin position="1"/>
        <end position="23"/>
    </location>
</feature>
<evidence type="ECO:0000256" key="1">
    <source>
        <dbReference type="SAM" id="SignalP"/>
    </source>
</evidence>
<reference evidence="2" key="1">
    <citation type="journal article" date="2020" name="bioRxiv">
        <title>Comparative genomics of Chlamydomonas.</title>
        <authorList>
            <person name="Craig R.J."/>
            <person name="Hasan A.R."/>
            <person name="Ness R.W."/>
            <person name="Keightley P.D."/>
        </authorList>
    </citation>
    <scope>NUCLEOTIDE SEQUENCE</scope>
    <source>
        <strain evidence="2">CCAP 11/70</strain>
    </source>
</reference>
<name>A0A835XY68_9CHLO</name>
<feature type="chain" id="PRO_5032296391" evidence="1">
    <location>
        <begin position="24"/>
        <end position="538"/>
    </location>
</feature>
<dbReference type="Proteomes" id="UP000612055">
    <property type="component" value="Unassembled WGS sequence"/>
</dbReference>
<dbReference type="EMBL" id="JAEHOE010000038">
    <property type="protein sequence ID" value="KAG2493262.1"/>
    <property type="molecule type" value="Genomic_DNA"/>
</dbReference>
<organism evidence="2 3">
    <name type="scientific">Edaphochlamys debaryana</name>
    <dbReference type="NCBI Taxonomy" id="47281"/>
    <lineage>
        <taxon>Eukaryota</taxon>
        <taxon>Viridiplantae</taxon>
        <taxon>Chlorophyta</taxon>
        <taxon>core chlorophytes</taxon>
        <taxon>Chlorophyceae</taxon>
        <taxon>CS clade</taxon>
        <taxon>Chlamydomonadales</taxon>
        <taxon>Chlamydomonadales incertae sedis</taxon>
        <taxon>Edaphochlamys</taxon>
    </lineage>
</organism>
<protein>
    <submittedName>
        <fullName evidence="2">Uncharacterized protein</fullName>
    </submittedName>
</protein>